<dbReference type="HOGENOM" id="CLU_3248765_0_0_5"/>
<dbReference type="AlphaFoldDB" id="K7ZD91"/>
<accession>K7ZD91</accession>
<sequence length="42" mass="5181">MIAYRIIYFIKIKLSNKNIRNESFYKNNSIILSIKRYFTSIY</sequence>
<dbReference type="KEGG" id="thal:A1OE_1133"/>
<proteinExistence type="predicted"/>
<reference evidence="1 2" key="1">
    <citation type="journal article" date="2012" name="Proc. Natl. Acad. Sci. U.S.A.">
        <title>Genome streamlining and chemical defense in a coral reef symbiosis.</title>
        <authorList>
            <person name="Kwan J.C."/>
            <person name="Donia M.S."/>
            <person name="Han A.W."/>
            <person name="Hirose E."/>
            <person name="Haygood M.G."/>
            <person name="Schmidt E.W."/>
        </authorList>
    </citation>
    <scope>NUCLEOTIDE SEQUENCE [LARGE SCALE GENOMIC DNA]</scope>
    <source>
        <strain evidence="1 2">L2</strain>
    </source>
</reference>
<evidence type="ECO:0000313" key="2">
    <source>
        <dbReference type="Proteomes" id="UP000010077"/>
    </source>
</evidence>
<gene>
    <name evidence="1" type="ORF">A1OE_1133</name>
</gene>
<organism evidence="1 2">
    <name type="scientific">Candidatus Endolissoclinum faulkneri L2</name>
    <dbReference type="NCBI Taxonomy" id="1193729"/>
    <lineage>
        <taxon>Bacteria</taxon>
        <taxon>Pseudomonadati</taxon>
        <taxon>Pseudomonadota</taxon>
        <taxon>Alphaproteobacteria</taxon>
        <taxon>Rhodospirillales</taxon>
        <taxon>Rhodospirillaceae</taxon>
        <taxon>Candidatus Endolissoclinum</taxon>
    </lineage>
</organism>
<name>K7ZD91_9PROT</name>
<keyword evidence="2" id="KW-1185">Reference proteome</keyword>
<dbReference type="EMBL" id="CP003539">
    <property type="protein sequence ID" value="AFX99311.1"/>
    <property type="molecule type" value="Genomic_DNA"/>
</dbReference>
<dbReference type="STRING" id="1193729.A1OE_1133"/>
<protein>
    <submittedName>
        <fullName evidence="1">Uncharacterized protein</fullName>
    </submittedName>
</protein>
<evidence type="ECO:0000313" key="1">
    <source>
        <dbReference type="EMBL" id="AFX99311.1"/>
    </source>
</evidence>
<dbReference type="Proteomes" id="UP000010077">
    <property type="component" value="Chromosome"/>
</dbReference>